<keyword evidence="8" id="KW-1185">Reference proteome</keyword>
<sequence>MIVALLLFGLSAVYADRCASVPPSLWCSSEKLGKECGFEEICNRTCMTSPIGDELQLEAAEKTANIWPEKHRWVPWIVVNGVSLESVQSLMYNLPHHLCEWYNGDQEIPFCASDGKAELPGIFGENIINQLTNRE</sequence>
<gene>
    <name evidence="7" type="ORF">KIN20_033527</name>
</gene>
<organism evidence="7 8">
    <name type="scientific">Parelaphostrongylus tenuis</name>
    <name type="common">Meningeal worm</name>
    <dbReference type="NCBI Taxonomy" id="148309"/>
    <lineage>
        <taxon>Eukaryota</taxon>
        <taxon>Metazoa</taxon>
        <taxon>Ecdysozoa</taxon>
        <taxon>Nematoda</taxon>
        <taxon>Chromadorea</taxon>
        <taxon>Rhabditida</taxon>
        <taxon>Rhabditina</taxon>
        <taxon>Rhabditomorpha</taxon>
        <taxon>Strongyloidea</taxon>
        <taxon>Metastrongylidae</taxon>
        <taxon>Parelaphostrongylus</taxon>
    </lineage>
</organism>
<evidence type="ECO:0000313" key="8">
    <source>
        <dbReference type="Proteomes" id="UP001196413"/>
    </source>
</evidence>
<dbReference type="InterPro" id="IPR004911">
    <property type="entry name" value="Interferon-induced_GILT"/>
</dbReference>
<evidence type="ECO:0000256" key="6">
    <source>
        <dbReference type="SAM" id="SignalP"/>
    </source>
</evidence>
<dbReference type="PANTHER" id="PTHR13234:SF8">
    <property type="entry name" value="GAMMA-INTERFERON-INDUCIBLE LYSOSOMAL THIOL REDUCTASE"/>
    <property type="match status" value="1"/>
</dbReference>
<proteinExistence type="inferred from homology"/>
<keyword evidence="4 6" id="KW-0732">Signal</keyword>
<accession>A0AAD5WJA5</accession>
<feature type="signal peptide" evidence="6">
    <location>
        <begin position="1"/>
        <end position="15"/>
    </location>
</feature>
<dbReference type="AlphaFoldDB" id="A0AAD5WJA5"/>
<keyword evidence="5" id="KW-0325">Glycoprotein</keyword>
<reference evidence="7" key="1">
    <citation type="submission" date="2021-06" db="EMBL/GenBank/DDBJ databases">
        <title>Parelaphostrongylus tenuis whole genome reference sequence.</title>
        <authorList>
            <person name="Garwood T.J."/>
            <person name="Larsen P.A."/>
            <person name="Fountain-Jones N.M."/>
            <person name="Garbe J.R."/>
            <person name="Macchietto M.G."/>
            <person name="Kania S.A."/>
            <person name="Gerhold R.W."/>
            <person name="Richards J.E."/>
            <person name="Wolf T.M."/>
        </authorList>
    </citation>
    <scope>NUCLEOTIDE SEQUENCE</scope>
    <source>
        <strain evidence="7">MNPRO001-30</strain>
        <tissue evidence="7">Meninges</tissue>
    </source>
</reference>
<evidence type="ECO:0000256" key="5">
    <source>
        <dbReference type="ARBA" id="ARBA00023180"/>
    </source>
</evidence>
<evidence type="ECO:0000256" key="1">
    <source>
        <dbReference type="ARBA" id="ARBA00004613"/>
    </source>
</evidence>
<evidence type="ECO:0000256" key="3">
    <source>
        <dbReference type="ARBA" id="ARBA00022525"/>
    </source>
</evidence>
<comment type="caution">
    <text evidence="7">The sequence shown here is derived from an EMBL/GenBank/DDBJ whole genome shotgun (WGS) entry which is preliminary data.</text>
</comment>
<protein>
    <submittedName>
        <fullName evidence="7">Uncharacterized protein</fullName>
    </submittedName>
</protein>
<comment type="similarity">
    <text evidence="2">Belongs to the GILT family.</text>
</comment>
<keyword evidence="3" id="KW-0964">Secreted</keyword>
<comment type="subcellular location">
    <subcellularLocation>
        <location evidence="1">Secreted</location>
    </subcellularLocation>
</comment>
<evidence type="ECO:0000313" key="7">
    <source>
        <dbReference type="EMBL" id="KAJ1371558.1"/>
    </source>
</evidence>
<dbReference type="Proteomes" id="UP001196413">
    <property type="component" value="Unassembled WGS sequence"/>
</dbReference>
<evidence type="ECO:0000256" key="4">
    <source>
        <dbReference type="ARBA" id="ARBA00022729"/>
    </source>
</evidence>
<dbReference type="GO" id="GO:0016671">
    <property type="term" value="F:oxidoreductase activity, acting on a sulfur group of donors, disulfide as acceptor"/>
    <property type="evidence" value="ECO:0007669"/>
    <property type="project" value="InterPro"/>
</dbReference>
<evidence type="ECO:0000256" key="2">
    <source>
        <dbReference type="ARBA" id="ARBA00005679"/>
    </source>
</evidence>
<feature type="chain" id="PRO_5041913465" evidence="6">
    <location>
        <begin position="16"/>
        <end position="135"/>
    </location>
</feature>
<name>A0AAD5WJA5_PARTN</name>
<dbReference type="EMBL" id="JAHQIW010007001">
    <property type="protein sequence ID" value="KAJ1371558.1"/>
    <property type="molecule type" value="Genomic_DNA"/>
</dbReference>
<dbReference type="PANTHER" id="PTHR13234">
    <property type="entry name" value="GAMMA-INTERFERON INDUCIBLE LYSOSOMAL THIOL REDUCTASE GILT"/>
    <property type="match status" value="1"/>
</dbReference>
<dbReference type="GO" id="GO:0005576">
    <property type="term" value="C:extracellular region"/>
    <property type="evidence" value="ECO:0007669"/>
    <property type="project" value="UniProtKB-SubCell"/>
</dbReference>